<dbReference type="GO" id="GO:0046872">
    <property type="term" value="F:metal ion binding"/>
    <property type="evidence" value="ECO:0007669"/>
    <property type="project" value="UniProtKB-KW"/>
</dbReference>
<accession>A0A7Z7N9V9</accession>
<comment type="similarity">
    <text evidence="1">In the C-terminal section; belongs to the transposase 35 family.</text>
</comment>
<proteinExistence type="inferred from homology"/>
<evidence type="ECO:0000256" key="6">
    <source>
        <dbReference type="ARBA" id="ARBA00023125"/>
    </source>
</evidence>
<dbReference type="Pfam" id="PF01385">
    <property type="entry name" value="OrfB_IS605"/>
    <property type="match status" value="1"/>
</dbReference>
<protein>
    <recommendedName>
        <fullName evidence="13">Transposase</fullName>
    </recommendedName>
</protein>
<keyword evidence="6" id="KW-0238">DNA-binding</keyword>
<feature type="domain" description="Probable transposase IS891/IS1136/IS1341" evidence="8">
    <location>
        <begin position="178"/>
        <end position="284"/>
    </location>
</feature>
<dbReference type="InterPro" id="IPR021027">
    <property type="entry name" value="Transposase_put_HTH"/>
</dbReference>
<evidence type="ECO:0000256" key="4">
    <source>
        <dbReference type="ARBA" id="ARBA00022723"/>
    </source>
</evidence>
<reference evidence="11 12" key="1">
    <citation type="submission" date="2017-10" db="EMBL/GenBank/DDBJ databases">
        <authorList>
            <consortium name="Urmite Genomes"/>
        </authorList>
    </citation>
    <scope>NUCLEOTIDE SEQUENCE [LARGE SCALE GENOMIC DNA]</scope>
    <source>
        <strain evidence="11 12">FB-527</strain>
    </source>
</reference>
<dbReference type="PANTHER" id="PTHR30405">
    <property type="entry name" value="TRANSPOSASE"/>
    <property type="match status" value="1"/>
</dbReference>
<dbReference type="NCBIfam" id="NF040570">
    <property type="entry name" value="guided_TnpB"/>
    <property type="match status" value="1"/>
</dbReference>
<name>A0A7Z7N9V9_9MYCO</name>
<dbReference type="PANTHER" id="PTHR30405:SF25">
    <property type="entry name" value="RNA-GUIDED DNA ENDONUCLEASE INSQ-RELATED"/>
    <property type="match status" value="1"/>
</dbReference>
<feature type="domain" description="Transposase putative helix-turn-helix" evidence="10">
    <location>
        <begin position="1"/>
        <end position="45"/>
    </location>
</feature>
<evidence type="ECO:0000256" key="1">
    <source>
        <dbReference type="ARBA" id="ARBA00008761"/>
    </source>
</evidence>
<dbReference type="Pfam" id="PF12323">
    <property type="entry name" value="HTH_OrfB_IS605"/>
    <property type="match status" value="1"/>
</dbReference>
<evidence type="ECO:0000313" key="12">
    <source>
        <dbReference type="Proteomes" id="UP000554965"/>
    </source>
</evidence>
<keyword evidence="4" id="KW-0479">Metal-binding</keyword>
<dbReference type="GO" id="GO:0003677">
    <property type="term" value="F:DNA binding"/>
    <property type="evidence" value="ECO:0007669"/>
    <property type="project" value="UniProtKB-KW"/>
</dbReference>
<comment type="caution">
    <text evidence="11">The sequence shown here is derived from an EMBL/GenBank/DDBJ whole genome shotgun (WGS) entry which is preliminary data.</text>
</comment>
<dbReference type="GO" id="GO:0006310">
    <property type="term" value="P:DNA recombination"/>
    <property type="evidence" value="ECO:0007669"/>
    <property type="project" value="UniProtKB-KW"/>
</dbReference>
<evidence type="ECO:0000256" key="7">
    <source>
        <dbReference type="ARBA" id="ARBA00023172"/>
    </source>
</evidence>
<keyword evidence="3" id="KW-0815">Transposition</keyword>
<feature type="domain" description="Cas12f1-like TNB" evidence="9">
    <location>
        <begin position="385"/>
        <end position="429"/>
    </location>
</feature>
<dbReference type="InterPro" id="IPR001959">
    <property type="entry name" value="Transposase"/>
</dbReference>
<evidence type="ECO:0000259" key="10">
    <source>
        <dbReference type="Pfam" id="PF12323"/>
    </source>
</evidence>
<dbReference type="Pfam" id="PF07282">
    <property type="entry name" value="Cas12f1-like_TNB"/>
    <property type="match status" value="2"/>
</dbReference>
<evidence type="ECO:0000259" key="9">
    <source>
        <dbReference type="Pfam" id="PF07282"/>
    </source>
</evidence>
<keyword evidence="12" id="KW-1185">Reference proteome</keyword>
<comment type="similarity">
    <text evidence="2">In the N-terminal section; belongs to the transposase 2 family.</text>
</comment>
<dbReference type="GO" id="GO:0032196">
    <property type="term" value="P:transposition"/>
    <property type="evidence" value="ECO:0007669"/>
    <property type="project" value="UniProtKB-KW"/>
</dbReference>
<dbReference type="EMBL" id="OCTY01000002">
    <property type="protein sequence ID" value="SOJ55189.1"/>
    <property type="molecule type" value="Genomic_DNA"/>
</dbReference>
<dbReference type="InterPro" id="IPR010095">
    <property type="entry name" value="Cas12f1-like_TNB"/>
</dbReference>
<organism evidence="11 12">
    <name type="scientific">Mycobacterium simulans</name>
    <dbReference type="NCBI Taxonomy" id="627089"/>
    <lineage>
        <taxon>Bacteria</taxon>
        <taxon>Bacillati</taxon>
        <taxon>Actinomycetota</taxon>
        <taxon>Actinomycetes</taxon>
        <taxon>Mycobacteriales</taxon>
        <taxon>Mycobacteriaceae</taxon>
        <taxon>Mycobacterium</taxon>
    </lineage>
</organism>
<evidence type="ECO:0008006" key="13">
    <source>
        <dbReference type="Google" id="ProtNLM"/>
    </source>
</evidence>
<evidence type="ECO:0000259" key="8">
    <source>
        <dbReference type="Pfam" id="PF01385"/>
    </source>
</evidence>
<dbReference type="AlphaFoldDB" id="A0A7Z7N9V9"/>
<keyword evidence="5" id="KW-0862">Zinc</keyword>
<evidence type="ECO:0000256" key="3">
    <source>
        <dbReference type="ARBA" id="ARBA00022578"/>
    </source>
</evidence>
<gene>
    <name evidence="11" type="ORF">MSIMFB_02678</name>
</gene>
<feature type="domain" description="Cas12f1-like TNB" evidence="9">
    <location>
        <begin position="317"/>
        <end position="383"/>
    </location>
</feature>
<dbReference type="RefSeq" id="WP_186243091.1">
    <property type="nucleotide sequence ID" value="NZ_OCTY01000002.1"/>
</dbReference>
<evidence type="ECO:0000256" key="5">
    <source>
        <dbReference type="ARBA" id="ARBA00022833"/>
    </source>
</evidence>
<evidence type="ECO:0000256" key="2">
    <source>
        <dbReference type="ARBA" id="ARBA00011044"/>
    </source>
</evidence>
<dbReference type="Proteomes" id="UP000554965">
    <property type="component" value="Unassembled WGS sequence"/>
</dbReference>
<dbReference type="InterPro" id="IPR051399">
    <property type="entry name" value="RNA-guided_DNA_endo/Transpos"/>
</dbReference>
<keyword evidence="7" id="KW-0233">DNA recombination</keyword>
<evidence type="ECO:0000313" key="11">
    <source>
        <dbReference type="EMBL" id="SOJ55189.1"/>
    </source>
</evidence>
<sequence>MRRAYVFRLRPTARQHIALAACVDCHRELYNAALQERRDAWAHSKTRINYGDQSAQLTGIRSARPDVAVWSFSSQQATLRRLTKAFGGFFRRVKTGKPGVKPGYPRFKGKARFDSVEWPKDGDGARWLPATKRVYLQGIGQVKVEVHRQVAGRVKTIQIKRQGRRWMLVLSCDDVPTNPLPVTGRQVGIDVGIASLATTSDGEHVDNPRWGRAAADKLAAAQQRLGRAKRGSNNRHERRETVAACHRKIANQRKDFHHKQARKLIAGYDLLVVEDLKIANMMRRAKPVADEDNPGQYLPNGARAKSGLSRSIGDAGWGGFVLILRAKAEDAGCIWIEVDPRHTSDGCEECGYAAAQNRVTQAAFVCQRCSHRAQADEMAARNILDPRHTSDGCEECGYAAAQNRVTQAAFVCQRCSHRAQADEMAARNILRAGLALHAQAA</sequence>